<protein>
    <submittedName>
        <fullName evidence="1">Uncharacterized protein</fullName>
    </submittedName>
</protein>
<evidence type="ECO:0000313" key="1">
    <source>
        <dbReference type="EMBL" id="KAK7855799.1"/>
    </source>
</evidence>
<name>A0AAW0LZ58_QUESU</name>
<dbReference type="EMBL" id="PKMF04000042">
    <property type="protein sequence ID" value="KAK7855799.1"/>
    <property type="molecule type" value="Genomic_DNA"/>
</dbReference>
<reference evidence="1 2" key="1">
    <citation type="journal article" date="2018" name="Sci. Data">
        <title>The draft genome sequence of cork oak.</title>
        <authorList>
            <person name="Ramos A.M."/>
            <person name="Usie A."/>
            <person name="Barbosa P."/>
            <person name="Barros P.M."/>
            <person name="Capote T."/>
            <person name="Chaves I."/>
            <person name="Simoes F."/>
            <person name="Abreu I."/>
            <person name="Carrasquinho I."/>
            <person name="Faro C."/>
            <person name="Guimaraes J.B."/>
            <person name="Mendonca D."/>
            <person name="Nobrega F."/>
            <person name="Rodrigues L."/>
            <person name="Saibo N.J.M."/>
            <person name="Varela M.C."/>
            <person name="Egas C."/>
            <person name="Matos J."/>
            <person name="Miguel C.M."/>
            <person name="Oliveira M.M."/>
            <person name="Ricardo C.P."/>
            <person name="Goncalves S."/>
        </authorList>
    </citation>
    <scope>NUCLEOTIDE SEQUENCE [LARGE SCALE GENOMIC DNA]</scope>
    <source>
        <strain evidence="2">cv. HL8</strain>
    </source>
</reference>
<dbReference type="Proteomes" id="UP000237347">
    <property type="component" value="Unassembled WGS sequence"/>
</dbReference>
<keyword evidence="2" id="KW-1185">Reference proteome</keyword>
<dbReference type="AlphaFoldDB" id="A0AAW0LZ58"/>
<sequence>MTFLMQMSLEKVDLVLFTRYCYIIINFKKESI</sequence>
<accession>A0AAW0LZ58</accession>
<organism evidence="1 2">
    <name type="scientific">Quercus suber</name>
    <name type="common">Cork oak</name>
    <dbReference type="NCBI Taxonomy" id="58331"/>
    <lineage>
        <taxon>Eukaryota</taxon>
        <taxon>Viridiplantae</taxon>
        <taxon>Streptophyta</taxon>
        <taxon>Embryophyta</taxon>
        <taxon>Tracheophyta</taxon>
        <taxon>Spermatophyta</taxon>
        <taxon>Magnoliopsida</taxon>
        <taxon>eudicotyledons</taxon>
        <taxon>Gunneridae</taxon>
        <taxon>Pentapetalae</taxon>
        <taxon>rosids</taxon>
        <taxon>fabids</taxon>
        <taxon>Fagales</taxon>
        <taxon>Fagaceae</taxon>
        <taxon>Quercus</taxon>
    </lineage>
</organism>
<gene>
    <name evidence="1" type="ORF">CFP56_026438</name>
</gene>
<proteinExistence type="predicted"/>
<comment type="caution">
    <text evidence="1">The sequence shown here is derived from an EMBL/GenBank/DDBJ whole genome shotgun (WGS) entry which is preliminary data.</text>
</comment>
<evidence type="ECO:0000313" key="2">
    <source>
        <dbReference type="Proteomes" id="UP000237347"/>
    </source>
</evidence>